<accession>A0A0P0XUM7</accession>
<dbReference type="Gramene" id="Os10t0442532-00">
    <property type="protein sequence ID" value="Os10t0442532-00"/>
    <property type="gene ID" value="Os10g0442532"/>
</dbReference>
<proteinExistence type="predicted"/>
<sequence length="172" mass="19621">MQYSVGSVSMTLNSTLLIPPLTRKRSPFLTGRYASKKYAAHFQKRASNRFPVMPSTVSSIGRMCTRFPYFTSWHWWTETTSPSRTLRFFLTTLFILILGSSQVSSARTMQIVSFLFLPYIEDGVAAEELQPLHGVRVQRDDGVVVIGGLVHHQPVRRLLPLQDRRRVVLLPL</sequence>
<dbReference type="Proteomes" id="UP000059680">
    <property type="component" value="Chromosome 10"/>
</dbReference>
<feature type="non-terminal residue" evidence="1">
    <location>
        <position position="1"/>
    </location>
</feature>
<dbReference type="InParanoid" id="A0A0P0XUM7"/>
<name>A0A0P0XUM7_ORYSJ</name>
<dbReference type="PaxDb" id="39947-A0A0P0XUM7"/>
<evidence type="ECO:0000313" key="2">
    <source>
        <dbReference type="Proteomes" id="UP000059680"/>
    </source>
</evidence>
<keyword evidence="2" id="KW-1185">Reference proteome</keyword>
<evidence type="ECO:0000313" key="1">
    <source>
        <dbReference type="EMBL" id="BAT11044.1"/>
    </source>
</evidence>
<dbReference type="EMBL" id="AP014966">
    <property type="protein sequence ID" value="BAT11044.1"/>
    <property type="molecule type" value="Genomic_DNA"/>
</dbReference>
<reference evidence="2" key="1">
    <citation type="journal article" date="2005" name="Nature">
        <title>The map-based sequence of the rice genome.</title>
        <authorList>
            <consortium name="International rice genome sequencing project (IRGSP)"/>
            <person name="Matsumoto T."/>
            <person name="Wu J."/>
            <person name="Kanamori H."/>
            <person name="Katayose Y."/>
            <person name="Fujisawa M."/>
            <person name="Namiki N."/>
            <person name="Mizuno H."/>
            <person name="Yamamoto K."/>
            <person name="Antonio B.A."/>
            <person name="Baba T."/>
            <person name="Sakata K."/>
            <person name="Nagamura Y."/>
            <person name="Aoki H."/>
            <person name="Arikawa K."/>
            <person name="Arita K."/>
            <person name="Bito T."/>
            <person name="Chiden Y."/>
            <person name="Fujitsuka N."/>
            <person name="Fukunaka R."/>
            <person name="Hamada M."/>
            <person name="Harada C."/>
            <person name="Hayashi A."/>
            <person name="Hijishita S."/>
            <person name="Honda M."/>
            <person name="Hosokawa S."/>
            <person name="Ichikawa Y."/>
            <person name="Idonuma A."/>
            <person name="Iijima M."/>
            <person name="Ikeda M."/>
            <person name="Ikeno M."/>
            <person name="Ito K."/>
            <person name="Ito S."/>
            <person name="Ito T."/>
            <person name="Ito Y."/>
            <person name="Ito Y."/>
            <person name="Iwabuchi A."/>
            <person name="Kamiya K."/>
            <person name="Karasawa W."/>
            <person name="Kurita K."/>
            <person name="Katagiri S."/>
            <person name="Kikuta A."/>
            <person name="Kobayashi H."/>
            <person name="Kobayashi N."/>
            <person name="Machita K."/>
            <person name="Maehara T."/>
            <person name="Masukawa M."/>
            <person name="Mizubayashi T."/>
            <person name="Mukai Y."/>
            <person name="Nagasaki H."/>
            <person name="Nagata Y."/>
            <person name="Naito S."/>
            <person name="Nakashima M."/>
            <person name="Nakama Y."/>
            <person name="Nakamichi Y."/>
            <person name="Nakamura M."/>
            <person name="Meguro A."/>
            <person name="Negishi M."/>
            <person name="Ohta I."/>
            <person name="Ohta T."/>
            <person name="Okamoto M."/>
            <person name="Ono N."/>
            <person name="Saji S."/>
            <person name="Sakaguchi M."/>
            <person name="Sakai K."/>
            <person name="Shibata M."/>
            <person name="Shimokawa T."/>
            <person name="Song J."/>
            <person name="Takazaki Y."/>
            <person name="Terasawa K."/>
            <person name="Tsugane M."/>
            <person name="Tsuji K."/>
            <person name="Ueda S."/>
            <person name="Waki K."/>
            <person name="Yamagata H."/>
            <person name="Yamamoto M."/>
            <person name="Yamamoto S."/>
            <person name="Yamane H."/>
            <person name="Yoshiki S."/>
            <person name="Yoshihara R."/>
            <person name="Yukawa K."/>
            <person name="Zhong H."/>
            <person name="Yano M."/>
            <person name="Yuan Q."/>
            <person name="Ouyang S."/>
            <person name="Liu J."/>
            <person name="Jones K.M."/>
            <person name="Gansberger K."/>
            <person name="Moffat K."/>
            <person name="Hill J."/>
            <person name="Bera J."/>
            <person name="Fadrosh D."/>
            <person name="Jin S."/>
            <person name="Johri S."/>
            <person name="Kim M."/>
            <person name="Overton L."/>
            <person name="Reardon M."/>
            <person name="Tsitrin T."/>
            <person name="Vuong H."/>
            <person name="Weaver B."/>
            <person name="Ciecko A."/>
            <person name="Tallon L."/>
            <person name="Jackson J."/>
            <person name="Pai G."/>
            <person name="Aken S.V."/>
            <person name="Utterback T."/>
            <person name="Reidmuller S."/>
            <person name="Feldblyum T."/>
            <person name="Hsiao J."/>
            <person name="Zismann V."/>
            <person name="Iobst S."/>
            <person name="de Vazeille A.R."/>
            <person name="Buell C.R."/>
            <person name="Ying K."/>
            <person name="Li Y."/>
            <person name="Lu T."/>
            <person name="Huang Y."/>
            <person name="Zhao Q."/>
            <person name="Feng Q."/>
            <person name="Zhang L."/>
            <person name="Zhu J."/>
            <person name="Weng Q."/>
            <person name="Mu J."/>
            <person name="Lu Y."/>
            <person name="Fan D."/>
            <person name="Liu Y."/>
            <person name="Guan J."/>
            <person name="Zhang Y."/>
            <person name="Yu S."/>
            <person name="Liu X."/>
            <person name="Zhang Y."/>
            <person name="Hong G."/>
            <person name="Han B."/>
            <person name="Choisne N."/>
            <person name="Demange N."/>
            <person name="Orjeda G."/>
            <person name="Samain S."/>
            <person name="Cattolico L."/>
            <person name="Pelletier E."/>
            <person name="Couloux A."/>
            <person name="Segurens B."/>
            <person name="Wincker P."/>
            <person name="D'Hont A."/>
            <person name="Scarpelli C."/>
            <person name="Weissenbach J."/>
            <person name="Salanoubat M."/>
            <person name="Quetier F."/>
            <person name="Yu Y."/>
            <person name="Kim H.R."/>
            <person name="Rambo T."/>
            <person name="Currie J."/>
            <person name="Collura K."/>
            <person name="Luo M."/>
            <person name="Yang T."/>
            <person name="Ammiraju J.S.S."/>
            <person name="Engler F."/>
            <person name="Soderlund C."/>
            <person name="Wing R.A."/>
            <person name="Palmer L.E."/>
            <person name="de la Bastide M."/>
            <person name="Spiegel L."/>
            <person name="Nascimento L."/>
            <person name="Zutavern T."/>
            <person name="O'Shaughnessy A."/>
            <person name="Dike S."/>
            <person name="Dedhia N."/>
            <person name="Preston R."/>
            <person name="Balija V."/>
            <person name="McCombie W.R."/>
            <person name="Chow T."/>
            <person name="Chen H."/>
            <person name="Chung M."/>
            <person name="Chen C."/>
            <person name="Shaw J."/>
            <person name="Wu H."/>
            <person name="Hsiao K."/>
            <person name="Chao Y."/>
            <person name="Chu M."/>
            <person name="Cheng C."/>
            <person name="Hour A."/>
            <person name="Lee P."/>
            <person name="Lin S."/>
            <person name="Lin Y."/>
            <person name="Liou J."/>
            <person name="Liu S."/>
            <person name="Hsing Y."/>
            <person name="Raghuvanshi S."/>
            <person name="Mohanty A."/>
            <person name="Bharti A.K."/>
            <person name="Gaur A."/>
            <person name="Gupta V."/>
            <person name="Kumar D."/>
            <person name="Ravi V."/>
            <person name="Vij S."/>
            <person name="Kapur A."/>
            <person name="Khurana P."/>
            <person name="Khurana P."/>
            <person name="Khurana J.P."/>
            <person name="Tyagi A.K."/>
            <person name="Gaikwad K."/>
            <person name="Singh A."/>
            <person name="Dalal V."/>
            <person name="Srivastava S."/>
            <person name="Dixit A."/>
            <person name="Pal A.K."/>
            <person name="Ghazi I.A."/>
            <person name="Yadav M."/>
            <person name="Pandit A."/>
            <person name="Bhargava A."/>
            <person name="Sureshbabu K."/>
            <person name="Batra K."/>
            <person name="Sharma T.R."/>
            <person name="Mohapatra T."/>
            <person name="Singh N.K."/>
            <person name="Messing J."/>
            <person name="Nelson A.B."/>
            <person name="Fuks G."/>
            <person name="Kavchok S."/>
            <person name="Keizer G."/>
            <person name="Linton E."/>
            <person name="Llaca V."/>
            <person name="Song R."/>
            <person name="Tanyolac B."/>
            <person name="Young S."/>
            <person name="Ho-Il K."/>
            <person name="Hahn J.H."/>
            <person name="Sangsakoo G."/>
            <person name="Vanavichit A."/>
            <person name="de Mattos Luiz.A.T."/>
            <person name="Zimmer P.D."/>
            <person name="Malone G."/>
            <person name="Dellagostin O."/>
            <person name="de Oliveira A.C."/>
            <person name="Bevan M."/>
            <person name="Bancroft I."/>
            <person name="Minx P."/>
            <person name="Cordum H."/>
            <person name="Wilson R."/>
            <person name="Cheng Z."/>
            <person name="Jin W."/>
            <person name="Jiang J."/>
            <person name="Leong S.A."/>
            <person name="Iwama H."/>
            <person name="Gojobori T."/>
            <person name="Itoh T."/>
            <person name="Niimura Y."/>
            <person name="Fujii Y."/>
            <person name="Habara T."/>
            <person name="Sakai H."/>
            <person name="Sato Y."/>
            <person name="Wilson G."/>
            <person name="Kumar K."/>
            <person name="McCouch S."/>
            <person name="Juretic N."/>
            <person name="Hoen D."/>
            <person name="Wright S."/>
            <person name="Bruskiewich R."/>
            <person name="Bureau T."/>
            <person name="Miyao A."/>
            <person name="Hirochika H."/>
            <person name="Nishikawa T."/>
            <person name="Kadowaki K."/>
            <person name="Sugiura M."/>
            <person name="Burr B."/>
            <person name="Sasaki T."/>
        </authorList>
    </citation>
    <scope>NUCLEOTIDE SEQUENCE [LARGE SCALE GENOMIC DNA]</scope>
    <source>
        <strain evidence="2">cv. Nipponbare</strain>
    </source>
</reference>
<reference evidence="1 2" key="2">
    <citation type="journal article" date="2013" name="Plant Cell Physiol.">
        <title>Rice Annotation Project Database (RAP-DB): an integrative and interactive database for rice genomics.</title>
        <authorList>
            <person name="Sakai H."/>
            <person name="Lee S.S."/>
            <person name="Tanaka T."/>
            <person name="Numa H."/>
            <person name="Kim J."/>
            <person name="Kawahara Y."/>
            <person name="Wakimoto H."/>
            <person name="Yang C.C."/>
            <person name="Iwamoto M."/>
            <person name="Abe T."/>
            <person name="Yamada Y."/>
            <person name="Muto A."/>
            <person name="Inokuchi H."/>
            <person name="Ikemura T."/>
            <person name="Matsumoto T."/>
            <person name="Sasaki T."/>
            <person name="Itoh T."/>
        </authorList>
    </citation>
    <scope>NUCLEOTIDE SEQUENCE [LARGE SCALE GENOMIC DNA]</scope>
    <source>
        <strain evidence="2">cv. Nipponbare</strain>
    </source>
</reference>
<dbReference type="AlphaFoldDB" id="A0A0P0XUM7"/>
<protein>
    <submittedName>
        <fullName evidence="1">Os10g0442532 protein</fullName>
    </submittedName>
</protein>
<gene>
    <name evidence="1" type="ordered locus">Os10g0442532</name>
    <name evidence="1" type="ORF">OSNPB_100442532</name>
</gene>
<reference evidence="1 2" key="3">
    <citation type="journal article" date="2013" name="Rice">
        <title>Improvement of the Oryza sativa Nipponbare reference genome using next generation sequence and optical map data.</title>
        <authorList>
            <person name="Kawahara Y."/>
            <person name="de la Bastide M."/>
            <person name="Hamilton J.P."/>
            <person name="Kanamori H."/>
            <person name="McCombie W.R."/>
            <person name="Ouyang S."/>
            <person name="Schwartz D.C."/>
            <person name="Tanaka T."/>
            <person name="Wu J."/>
            <person name="Zhou S."/>
            <person name="Childs K.L."/>
            <person name="Davidson R.M."/>
            <person name="Lin H."/>
            <person name="Quesada-Ocampo L."/>
            <person name="Vaillancourt B."/>
            <person name="Sakai H."/>
            <person name="Lee S.S."/>
            <person name="Kim J."/>
            <person name="Numa H."/>
            <person name="Itoh T."/>
            <person name="Buell C.R."/>
            <person name="Matsumoto T."/>
        </authorList>
    </citation>
    <scope>NUCLEOTIDE SEQUENCE [LARGE SCALE GENOMIC DNA]</scope>
    <source>
        <strain evidence="2">cv. Nipponbare</strain>
    </source>
</reference>
<organism evidence="1 2">
    <name type="scientific">Oryza sativa subsp. japonica</name>
    <name type="common">Rice</name>
    <dbReference type="NCBI Taxonomy" id="39947"/>
    <lineage>
        <taxon>Eukaryota</taxon>
        <taxon>Viridiplantae</taxon>
        <taxon>Streptophyta</taxon>
        <taxon>Embryophyta</taxon>
        <taxon>Tracheophyta</taxon>
        <taxon>Spermatophyta</taxon>
        <taxon>Magnoliopsida</taxon>
        <taxon>Liliopsida</taxon>
        <taxon>Poales</taxon>
        <taxon>Poaceae</taxon>
        <taxon>BOP clade</taxon>
        <taxon>Oryzoideae</taxon>
        <taxon>Oryzeae</taxon>
        <taxon>Oryzinae</taxon>
        <taxon>Oryza</taxon>
        <taxon>Oryza sativa</taxon>
    </lineage>
</organism>